<dbReference type="EMBL" id="MLKD01000011">
    <property type="protein sequence ID" value="OQE21914.1"/>
    <property type="molecule type" value="Genomic_DNA"/>
</dbReference>
<dbReference type="STRING" id="303698.A0A1V6T7D8"/>
<evidence type="ECO:0000313" key="2">
    <source>
        <dbReference type="EMBL" id="OQE21914.1"/>
    </source>
</evidence>
<dbReference type="AlphaFoldDB" id="A0A1V6T7D8"/>
<sequence>MLEDAALPQGEVIGIVIGAIVLFSIISILPIFLVWYRRRRRAGTAAASRPANQVLPLSSSMEQVSVERWLEQQTTNSDIEQYATDTCLHASTTPKNLEPYKKTDHVLAPSASHPYPQLLISPARNPLIYPAASLLEKISHPPPQTAHAAELQE</sequence>
<gene>
    <name evidence="2" type="ORF">PENSTE_c011G04338</name>
</gene>
<organism evidence="2 3">
    <name type="scientific">Penicillium steckii</name>
    <dbReference type="NCBI Taxonomy" id="303698"/>
    <lineage>
        <taxon>Eukaryota</taxon>
        <taxon>Fungi</taxon>
        <taxon>Dikarya</taxon>
        <taxon>Ascomycota</taxon>
        <taxon>Pezizomycotina</taxon>
        <taxon>Eurotiomycetes</taxon>
        <taxon>Eurotiomycetidae</taxon>
        <taxon>Eurotiales</taxon>
        <taxon>Aspergillaceae</taxon>
        <taxon>Penicillium</taxon>
    </lineage>
</organism>
<proteinExistence type="predicted"/>
<feature type="transmembrane region" description="Helical" evidence="1">
    <location>
        <begin position="12"/>
        <end position="36"/>
    </location>
</feature>
<name>A0A1V6T7D8_9EURO</name>
<protein>
    <submittedName>
        <fullName evidence="2">Uncharacterized protein</fullName>
    </submittedName>
</protein>
<keyword evidence="1" id="KW-0472">Membrane</keyword>
<reference evidence="3" key="1">
    <citation type="journal article" date="2017" name="Nat. Microbiol.">
        <title>Global analysis of biosynthetic gene clusters reveals vast potential of secondary metabolite production in Penicillium species.</title>
        <authorList>
            <person name="Nielsen J.C."/>
            <person name="Grijseels S."/>
            <person name="Prigent S."/>
            <person name="Ji B."/>
            <person name="Dainat J."/>
            <person name="Nielsen K.F."/>
            <person name="Frisvad J.C."/>
            <person name="Workman M."/>
            <person name="Nielsen J."/>
        </authorList>
    </citation>
    <scope>NUCLEOTIDE SEQUENCE [LARGE SCALE GENOMIC DNA]</scope>
    <source>
        <strain evidence="3">IBT 24891</strain>
    </source>
</reference>
<dbReference type="OrthoDB" id="8062037at2759"/>
<keyword evidence="1" id="KW-1133">Transmembrane helix</keyword>
<evidence type="ECO:0000313" key="3">
    <source>
        <dbReference type="Proteomes" id="UP000191285"/>
    </source>
</evidence>
<evidence type="ECO:0000256" key="1">
    <source>
        <dbReference type="SAM" id="Phobius"/>
    </source>
</evidence>
<dbReference type="Proteomes" id="UP000191285">
    <property type="component" value="Unassembled WGS sequence"/>
</dbReference>
<comment type="caution">
    <text evidence="2">The sequence shown here is derived from an EMBL/GenBank/DDBJ whole genome shotgun (WGS) entry which is preliminary data.</text>
</comment>
<keyword evidence="1" id="KW-0812">Transmembrane</keyword>
<accession>A0A1V6T7D8</accession>
<keyword evidence="3" id="KW-1185">Reference proteome</keyword>